<keyword evidence="7" id="KW-1133">Transmembrane helix</keyword>
<name>A0A2N5Z9P6_MUIH1</name>
<dbReference type="GO" id="GO:0005886">
    <property type="term" value="C:plasma membrane"/>
    <property type="evidence" value="ECO:0007669"/>
    <property type="project" value="TreeGrafter"/>
</dbReference>
<keyword evidence="4" id="KW-0249">Electron transport</keyword>
<keyword evidence="2" id="KW-0004">4Fe-4S</keyword>
<accession>A0A2N5Z9P6</accession>
<dbReference type="AlphaFoldDB" id="A0A2N5Z9P6"/>
<dbReference type="InterPro" id="IPR017900">
    <property type="entry name" value="4Fe4S_Fe_S_CS"/>
</dbReference>
<dbReference type="InterPro" id="IPR017896">
    <property type="entry name" value="4Fe4S_Fe-S-bd"/>
</dbReference>
<dbReference type="InterPro" id="IPR051684">
    <property type="entry name" value="Electron_Trans/Redox"/>
</dbReference>
<dbReference type="PROSITE" id="PS00198">
    <property type="entry name" value="4FE4S_FER_1"/>
    <property type="match status" value="1"/>
</dbReference>
<dbReference type="Gene3D" id="3.30.70.20">
    <property type="match status" value="1"/>
</dbReference>
<protein>
    <submittedName>
        <fullName evidence="9">4Fe-4S ferredoxin</fullName>
    </submittedName>
</protein>
<dbReference type="Pfam" id="PF12801">
    <property type="entry name" value="Fer4_5"/>
    <property type="match status" value="3"/>
</dbReference>
<keyword evidence="7" id="KW-0472">Membrane</keyword>
<dbReference type="Proteomes" id="UP000234857">
    <property type="component" value="Unassembled WGS sequence"/>
</dbReference>
<evidence type="ECO:0000256" key="1">
    <source>
        <dbReference type="ARBA" id="ARBA00022448"/>
    </source>
</evidence>
<feature type="transmembrane region" description="Helical" evidence="7">
    <location>
        <begin position="84"/>
        <end position="110"/>
    </location>
</feature>
<dbReference type="SUPFAM" id="SSF54862">
    <property type="entry name" value="4Fe-4S ferredoxins"/>
    <property type="match status" value="1"/>
</dbReference>
<dbReference type="PANTHER" id="PTHR30176">
    <property type="entry name" value="FERREDOXIN-TYPE PROTEIN NAPH"/>
    <property type="match status" value="1"/>
</dbReference>
<feature type="domain" description="4Fe-4S ferredoxin-type" evidence="8">
    <location>
        <begin position="246"/>
        <end position="275"/>
    </location>
</feature>
<dbReference type="GO" id="GO:0046872">
    <property type="term" value="F:metal ion binding"/>
    <property type="evidence" value="ECO:0007669"/>
    <property type="project" value="UniProtKB-KW"/>
</dbReference>
<evidence type="ECO:0000313" key="9">
    <source>
        <dbReference type="EMBL" id="PLX15386.1"/>
    </source>
</evidence>
<keyword evidence="7" id="KW-0812">Transmembrane</keyword>
<evidence type="ECO:0000256" key="6">
    <source>
        <dbReference type="ARBA" id="ARBA00023014"/>
    </source>
</evidence>
<keyword evidence="1" id="KW-0813">Transport</keyword>
<keyword evidence="3" id="KW-0479">Metal-binding</keyword>
<evidence type="ECO:0000259" key="8">
    <source>
        <dbReference type="PROSITE" id="PS51379"/>
    </source>
</evidence>
<keyword evidence="5" id="KW-0408">Iron</keyword>
<feature type="transmembrane region" description="Helical" evidence="7">
    <location>
        <begin position="20"/>
        <end position="37"/>
    </location>
</feature>
<evidence type="ECO:0000256" key="2">
    <source>
        <dbReference type="ARBA" id="ARBA00022485"/>
    </source>
</evidence>
<organism evidence="9 10">
    <name type="scientific">Muiribacterium halophilum</name>
    <dbReference type="NCBI Taxonomy" id="2053465"/>
    <lineage>
        <taxon>Bacteria</taxon>
        <taxon>Candidatus Muiribacteriota</taxon>
        <taxon>Candidatus Muiribacteriia</taxon>
        <taxon>Candidatus Muiribacteriales</taxon>
        <taxon>Candidatus Muiribacteriaceae</taxon>
        <taxon>Candidatus Muiribacterium</taxon>
    </lineage>
</organism>
<feature type="transmembrane region" description="Helical" evidence="7">
    <location>
        <begin position="131"/>
        <end position="148"/>
    </location>
</feature>
<evidence type="ECO:0000256" key="3">
    <source>
        <dbReference type="ARBA" id="ARBA00022723"/>
    </source>
</evidence>
<keyword evidence="6" id="KW-0411">Iron-sulfur</keyword>
<feature type="transmembrane region" description="Helical" evidence="7">
    <location>
        <begin position="182"/>
        <end position="200"/>
    </location>
</feature>
<dbReference type="Pfam" id="PF00037">
    <property type="entry name" value="Fer4"/>
    <property type="match status" value="1"/>
</dbReference>
<dbReference type="EMBL" id="PKTG01000140">
    <property type="protein sequence ID" value="PLX15386.1"/>
    <property type="molecule type" value="Genomic_DNA"/>
</dbReference>
<comment type="caution">
    <text evidence="9">The sequence shown here is derived from an EMBL/GenBank/DDBJ whole genome shotgun (WGS) entry which is preliminary data.</text>
</comment>
<dbReference type="PANTHER" id="PTHR30176:SF3">
    <property type="entry name" value="FERREDOXIN-TYPE PROTEIN NAPH"/>
    <property type="match status" value="1"/>
</dbReference>
<evidence type="ECO:0000256" key="7">
    <source>
        <dbReference type="SAM" id="Phobius"/>
    </source>
</evidence>
<dbReference type="GO" id="GO:0051539">
    <property type="term" value="F:4 iron, 4 sulfur cluster binding"/>
    <property type="evidence" value="ECO:0007669"/>
    <property type="project" value="UniProtKB-KW"/>
</dbReference>
<evidence type="ECO:0000313" key="10">
    <source>
        <dbReference type="Proteomes" id="UP000234857"/>
    </source>
</evidence>
<evidence type="ECO:0000256" key="5">
    <source>
        <dbReference type="ARBA" id="ARBA00023004"/>
    </source>
</evidence>
<dbReference type="PROSITE" id="PS51379">
    <property type="entry name" value="4FE4S_FER_2"/>
    <property type="match status" value="1"/>
</dbReference>
<sequence length="283" mass="32406">MFFIYKRHLIYYNPNMKRRIIQLLSFFGINPFVQNYLSGTIYKGNLKSICLPVLNCWSCPGACGSCPIGAIQNYAMYTKYIFSLYTLGIIALFVSILGRFTCGYICPFGFFQDILKSITKKRVRLNRRFKYTKYIILLIFVFILPYFLKEPWFSKICPAGFFEAALPLIAADPTYLSNISNFFYIKVVLSSIFVVAAVFISRPFCQYVCPVGALMELMRPFSLSGLKVDKTCLTCSKCLEVCPMDVDIYNNPHDCIQCGKCINVCPNNSIKIIYPFKKDKADV</sequence>
<evidence type="ECO:0000256" key="4">
    <source>
        <dbReference type="ARBA" id="ARBA00022982"/>
    </source>
</evidence>
<gene>
    <name evidence="9" type="ORF">C0601_13100</name>
</gene>
<reference evidence="9 10" key="1">
    <citation type="submission" date="2017-11" db="EMBL/GenBank/DDBJ databases">
        <title>Genome-resolved metagenomics identifies genetic mobility, metabolic interactions, and unexpected diversity in perchlorate-reducing communities.</title>
        <authorList>
            <person name="Barnum T.P."/>
            <person name="Figueroa I.A."/>
            <person name="Carlstrom C.I."/>
            <person name="Lucas L.N."/>
            <person name="Engelbrektson A.L."/>
            <person name="Coates J.D."/>
        </authorList>
    </citation>
    <scope>NUCLEOTIDE SEQUENCE [LARGE SCALE GENOMIC DNA]</scope>
    <source>
        <strain evidence="9">BM706</strain>
    </source>
</reference>
<proteinExistence type="predicted"/>